<dbReference type="EMBL" id="ML977508">
    <property type="protein sequence ID" value="KAF2128367.1"/>
    <property type="molecule type" value="Genomic_DNA"/>
</dbReference>
<feature type="region of interest" description="Disordered" evidence="1">
    <location>
        <begin position="1"/>
        <end position="159"/>
    </location>
</feature>
<feature type="compositionally biased region" description="Polar residues" evidence="1">
    <location>
        <begin position="94"/>
        <end position="113"/>
    </location>
</feature>
<keyword evidence="3" id="KW-1185">Reference proteome</keyword>
<dbReference type="AlphaFoldDB" id="A0A6A6ABX5"/>
<organism evidence="2 3">
    <name type="scientific">Dothidotthia symphoricarpi CBS 119687</name>
    <dbReference type="NCBI Taxonomy" id="1392245"/>
    <lineage>
        <taxon>Eukaryota</taxon>
        <taxon>Fungi</taxon>
        <taxon>Dikarya</taxon>
        <taxon>Ascomycota</taxon>
        <taxon>Pezizomycotina</taxon>
        <taxon>Dothideomycetes</taxon>
        <taxon>Pleosporomycetidae</taxon>
        <taxon>Pleosporales</taxon>
        <taxon>Dothidotthiaceae</taxon>
        <taxon>Dothidotthia</taxon>
    </lineage>
</organism>
<sequence length="421" mass="47224">MDSKKRKSTASPSTSKAPSKRRQNAHRQGKAVPTSASTNLPVAQAVEPAKHSSQTRVIKQPKSRKKPQKVKEPVATQAINVFRRGRGRDPRFNSRPTSRQDVQLRFSFSNSPSNDKHAMKPLKTHHRTPSKRKVPTDPAGSSLPPKKSPARPHGTVAPDAALTSTFTGLLVTADKDNITKHTQQVPLKAPHDSPPTTTETHGIPDPSVFTRPSKSREGYGFSYSESLWCDSDEYPDTECDWDASDTESDDMDPDSGPPIFIEPNSSFDDMVVMRDVGSFHIAKPQKALPCTQATREDTIRLKMQAKVLFKWRESGDVYAQLTSRLERMIYGEMEKLERGVEGSGESLASGKTYQMPSMTDCAVRLRDFLLRIRDERVETGESRRFVEHEIEWVGWLVEASRVGVMHLKTVGCRCRPDWEEE</sequence>
<proteinExistence type="predicted"/>
<feature type="compositionally biased region" description="Basic residues" evidence="1">
    <location>
        <begin position="18"/>
        <end position="29"/>
    </location>
</feature>
<dbReference type="Proteomes" id="UP000799771">
    <property type="component" value="Unassembled WGS sequence"/>
</dbReference>
<protein>
    <submittedName>
        <fullName evidence="2">Uncharacterized protein</fullName>
    </submittedName>
</protein>
<accession>A0A6A6ABX5</accession>
<gene>
    <name evidence="2" type="ORF">P153DRAFT_35756</name>
</gene>
<feature type="compositionally biased region" description="Basic residues" evidence="1">
    <location>
        <begin position="119"/>
        <end position="133"/>
    </location>
</feature>
<evidence type="ECO:0000256" key="1">
    <source>
        <dbReference type="SAM" id="MobiDB-lite"/>
    </source>
</evidence>
<dbReference type="GeneID" id="54407175"/>
<feature type="compositionally biased region" description="Basic residues" evidence="1">
    <location>
        <begin position="59"/>
        <end position="68"/>
    </location>
</feature>
<dbReference type="RefSeq" id="XP_033522756.1">
    <property type="nucleotide sequence ID" value="XM_033666743.1"/>
</dbReference>
<evidence type="ECO:0000313" key="3">
    <source>
        <dbReference type="Proteomes" id="UP000799771"/>
    </source>
</evidence>
<dbReference type="OrthoDB" id="3753493at2759"/>
<reference evidence="2" key="1">
    <citation type="journal article" date="2020" name="Stud. Mycol.">
        <title>101 Dothideomycetes genomes: a test case for predicting lifestyles and emergence of pathogens.</title>
        <authorList>
            <person name="Haridas S."/>
            <person name="Albert R."/>
            <person name="Binder M."/>
            <person name="Bloem J."/>
            <person name="Labutti K."/>
            <person name="Salamov A."/>
            <person name="Andreopoulos B."/>
            <person name="Baker S."/>
            <person name="Barry K."/>
            <person name="Bills G."/>
            <person name="Bluhm B."/>
            <person name="Cannon C."/>
            <person name="Castanera R."/>
            <person name="Culley D."/>
            <person name="Daum C."/>
            <person name="Ezra D."/>
            <person name="Gonzalez J."/>
            <person name="Henrissat B."/>
            <person name="Kuo A."/>
            <person name="Liang C."/>
            <person name="Lipzen A."/>
            <person name="Lutzoni F."/>
            <person name="Magnuson J."/>
            <person name="Mondo S."/>
            <person name="Nolan M."/>
            <person name="Ohm R."/>
            <person name="Pangilinan J."/>
            <person name="Park H.-J."/>
            <person name="Ramirez L."/>
            <person name="Alfaro M."/>
            <person name="Sun H."/>
            <person name="Tritt A."/>
            <person name="Yoshinaga Y."/>
            <person name="Zwiers L.-H."/>
            <person name="Turgeon B."/>
            <person name="Goodwin S."/>
            <person name="Spatafora J."/>
            <person name="Crous P."/>
            <person name="Grigoriev I."/>
        </authorList>
    </citation>
    <scope>NUCLEOTIDE SEQUENCE</scope>
    <source>
        <strain evidence="2">CBS 119687</strain>
    </source>
</reference>
<evidence type="ECO:0000313" key="2">
    <source>
        <dbReference type="EMBL" id="KAF2128367.1"/>
    </source>
</evidence>
<feature type="region of interest" description="Disordered" evidence="1">
    <location>
        <begin position="184"/>
        <end position="218"/>
    </location>
</feature>
<name>A0A6A6ABX5_9PLEO</name>